<protein>
    <submittedName>
        <fullName evidence="2">Uncharacterized protein</fullName>
    </submittedName>
</protein>
<organism evidence="2 3">
    <name type="scientific">Miscanthus lutarioriparius</name>
    <dbReference type="NCBI Taxonomy" id="422564"/>
    <lineage>
        <taxon>Eukaryota</taxon>
        <taxon>Viridiplantae</taxon>
        <taxon>Streptophyta</taxon>
        <taxon>Embryophyta</taxon>
        <taxon>Tracheophyta</taxon>
        <taxon>Spermatophyta</taxon>
        <taxon>Magnoliopsida</taxon>
        <taxon>Liliopsida</taxon>
        <taxon>Poales</taxon>
        <taxon>Poaceae</taxon>
        <taxon>PACMAD clade</taxon>
        <taxon>Panicoideae</taxon>
        <taxon>Andropogonodae</taxon>
        <taxon>Andropogoneae</taxon>
        <taxon>Saccharinae</taxon>
        <taxon>Miscanthus</taxon>
    </lineage>
</organism>
<dbReference type="EMBL" id="CAJGYO010000018">
    <property type="protein sequence ID" value="CAD6336965.1"/>
    <property type="molecule type" value="Genomic_DNA"/>
</dbReference>
<evidence type="ECO:0000313" key="3">
    <source>
        <dbReference type="Proteomes" id="UP000604825"/>
    </source>
</evidence>
<evidence type="ECO:0000256" key="1">
    <source>
        <dbReference type="SAM" id="MobiDB-lite"/>
    </source>
</evidence>
<keyword evidence="3" id="KW-1185">Reference proteome</keyword>
<dbReference type="AlphaFoldDB" id="A0A811S3J6"/>
<feature type="compositionally biased region" description="Polar residues" evidence="1">
    <location>
        <begin position="17"/>
        <end position="46"/>
    </location>
</feature>
<accession>A0A811S3J6</accession>
<sequence length="156" mass="16437">MEGEIFNPIHVKIPLKDQNTTTTASLSAQPTSESSKSTPVLSQSAKLTLPVPTTLDVAESSKPTPSAPAALGDPELAKLTLESAKSTPTVPGASEASSDDFAPTIATLVGMEVPEVLDEDMVDYEATSERTEVNVVYMSTDYYILGDDLAVAEFNS</sequence>
<feature type="region of interest" description="Disordered" evidence="1">
    <location>
        <begin position="1"/>
        <end position="101"/>
    </location>
</feature>
<dbReference type="Proteomes" id="UP000604825">
    <property type="component" value="Unassembled WGS sequence"/>
</dbReference>
<reference evidence="2" key="1">
    <citation type="submission" date="2020-10" db="EMBL/GenBank/DDBJ databases">
        <authorList>
            <person name="Han B."/>
            <person name="Lu T."/>
            <person name="Zhao Q."/>
            <person name="Huang X."/>
            <person name="Zhao Y."/>
        </authorList>
    </citation>
    <scope>NUCLEOTIDE SEQUENCE</scope>
</reference>
<evidence type="ECO:0000313" key="2">
    <source>
        <dbReference type="EMBL" id="CAD6336965.1"/>
    </source>
</evidence>
<name>A0A811S3J6_9POAL</name>
<proteinExistence type="predicted"/>
<gene>
    <name evidence="2" type="ORF">NCGR_LOCUS61063</name>
</gene>
<comment type="caution">
    <text evidence="2">The sequence shown here is derived from an EMBL/GenBank/DDBJ whole genome shotgun (WGS) entry which is preliminary data.</text>
</comment>